<evidence type="ECO:0000256" key="11">
    <source>
        <dbReference type="SAM" id="SignalP"/>
    </source>
</evidence>
<dbReference type="GO" id="GO:0015288">
    <property type="term" value="F:porin activity"/>
    <property type="evidence" value="ECO:0007669"/>
    <property type="project" value="UniProtKB-KW"/>
</dbReference>
<dbReference type="STRING" id="765911.Thivi_4239"/>
<dbReference type="InterPro" id="IPR050298">
    <property type="entry name" value="Gram-neg_bact_OMP"/>
</dbReference>
<dbReference type="PANTHER" id="PTHR34501:SF9">
    <property type="entry name" value="MAJOR OUTER MEMBRANE PROTEIN P.IA"/>
    <property type="match status" value="1"/>
</dbReference>
<dbReference type="Proteomes" id="UP000006062">
    <property type="component" value="Chromosome"/>
</dbReference>
<dbReference type="GO" id="GO:0046930">
    <property type="term" value="C:pore complex"/>
    <property type="evidence" value="ECO:0007669"/>
    <property type="project" value="UniProtKB-KW"/>
</dbReference>
<name>I3YGD4_THIV6</name>
<dbReference type="HOGENOM" id="CLU_038238_3_1_6"/>
<reference evidence="13 14" key="1">
    <citation type="submission" date="2012-06" db="EMBL/GenBank/DDBJ databases">
        <title>Complete sequence of Thiocystis violascens DSM 198.</title>
        <authorList>
            <consortium name="US DOE Joint Genome Institute"/>
            <person name="Lucas S."/>
            <person name="Han J."/>
            <person name="Lapidus A."/>
            <person name="Cheng J.-F."/>
            <person name="Goodwin L."/>
            <person name="Pitluck S."/>
            <person name="Peters L."/>
            <person name="Ovchinnikova G."/>
            <person name="Teshima H."/>
            <person name="Detter J.C."/>
            <person name="Han C."/>
            <person name="Tapia R."/>
            <person name="Land M."/>
            <person name="Hauser L."/>
            <person name="Kyrpides N."/>
            <person name="Ivanova N."/>
            <person name="Pagani I."/>
            <person name="Vogl K."/>
            <person name="Liu Z."/>
            <person name="Frigaard N.-U."/>
            <person name="Bryant D."/>
            <person name="Woyke T."/>
        </authorList>
    </citation>
    <scope>NUCLEOTIDE SEQUENCE [LARGE SCALE GENOMIC DNA]</scope>
    <source>
        <strain evidence="14">ATCC 17096 / DSM 198 / 6111</strain>
    </source>
</reference>
<dbReference type="GO" id="GO:0034220">
    <property type="term" value="P:monoatomic ion transmembrane transport"/>
    <property type="evidence" value="ECO:0007669"/>
    <property type="project" value="InterPro"/>
</dbReference>
<evidence type="ECO:0000256" key="3">
    <source>
        <dbReference type="ARBA" id="ARBA00022448"/>
    </source>
</evidence>
<dbReference type="InterPro" id="IPR001702">
    <property type="entry name" value="Porin_Gram-ve"/>
</dbReference>
<evidence type="ECO:0000256" key="2">
    <source>
        <dbReference type="ARBA" id="ARBA00011233"/>
    </source>
</evidence>
<keyword evidence="8" id="KW-0626">Porin</keyword>
<keyword evidence="5" id="KW-0812">Transmembrane</keyword>
<keyword evidence="14" id="KW-1185">Reference proteome</keyword>
<dbReference type="Pfam" id="PF13609">
    <property type="entry name" value="Porin_4"/>
    <property type="match status" value="1"/>
</dbReference>
<dbReference type="PRINTS" id="PR00182">
    <property type="entry name" value="ECOLNEIPORIN"/>
</dbReference>
<dbReference type="InterPro" id="IPR033900">
    <property type="entry name" value="Gram_neg_porin_domain"/>
</dbReference>
<dbReference type="InterPro" id="IPR002299">
    <property type="entry name" value="Porin_Neis"/>
</dbReference>
<proteinExistence type="predicted"/>
<keyword evidence="7" id="KW-0406">Ion transport</keyword>
<dbReference type="KEGG" id="tvi:Thivi_4239"/>
<evidence type="ECO:0000259" key="12">
    <source>
        <dbReference type="Pfam" id="PF13609"/>
    </source>
</evidence>
<evidence type="ECO:0000256" key="8">
    <source>
        <dbReference type="ARBA" id="ARBA00023114"/>
    </source>
</evidence>
<accession>I3YGD4</accession>
<comment type="subunit">
    <text evidence="2">Homotrimer.</text>
</comment>
<evidence type="ECO:0000256" key="6">
    <source>
        <dbReference type="ARBA" id="ARBA00022729"/>
    </source>
</evidence>
<comment type="subcellular location">
    <subcellularLocation>
        <location evidence="1">Cell outer membrane</location>
        <topology evidence="1">Multi-pass membrane protein</topology>
    </subcellularLocation>
</comment>
<feature type="signal peptide" evidence="11">
    <location>
        <begin position="1"/>
        <end position="26"/>
    </location>
</feature>
<feature type="domain" description="Porin" evidence="12">
    <location>
        <begin position="9"/>
        <end position="434"/>
    </location>
</feature>
<dbReference type="AlphaFoldDB" id="I3YGD4"/>
<evidence type="ECO:0000313" key="14">
    <source>
        <dbReference type="Proteomes" id="UP000006062"/>
    </source>
</evidence>
<evidence type="ECO:0000256" key="10">
    <source>
        <dbReference type="ARBA" id="ARBA00023237"/>
    </source>
</evidence>
<dbReference type="eggNOG" id="COG3203">
    <property type="taxonomic scope" value="Bacteria"/>
</dbReference>
<sequence length="455" mass="48566">MNKNLLTLAVAAALAAPAIAPTTASAEAIVYGKVHVSLDYADVSNVVLPTYGFARDANNAVILDVNGNPTLVKTADGEDFKGWGMSSNGYIPGEGRASRLGFKGSEDLGNGLKAIYQIEFGVNLNDTNNNVLSNSDSITYRNTFAGLAGDWGTFLMGRHDTPMKISTGKLDLFSDTMADYNGTVGFRDLRADNVVAYISPSWSGFQLAAAFVPSGGATGGGNGLNLEEDSIADTYSIAAIYSNGPFYASAAFENLNSEHFNNQATALAGNNCPVNTVVNPVTGAYTSTCNFQDGDAQSWRIGLGLLDWNGFSLTAIYENQDQFNNDRFAAYTDPTNPATNWSIPGAANDADLWQIQAGYAFGNSMVKAMYGQADYSADDVVMGADYVSINGGPVFLENRTKSLDYDVATWSVGYDYKFSKRTTAYALYTDVDSDLENISAGSNWSGFSLGMMHSF</sequence>
<dbReference type="OrthoDB" id="8173690at2"/>
<protein>
    <submittedName>
        <fullName evidence="13">Outer membrane protein (Porin)</fullName>
    </submittedName>
</protein>
<dbReference type="PRINTS" id="PR00184">
    <property type="entry name" value="NEISSPPORIN"/>
</dbReference>
<evidence type="ECO:0000256" key="9">
    <source>
        <dbReference type="ARBA" id="ARBA00023136"/>
    </source>
</evidence>
<dbReference type="EMBL" id="CP003154">
    <property type="protein sequence ID" value="AFL76052.1"/>
    <property type="molecule type" value="Genomic_DNA"/>
</dbReference>
<keyword evidence="4" id="KW-1134">Transmembrane beta strand</keyword>
<evidence type="ECO:0000256" key="5">
    <source>
        <dbReference type="ARBA" id="ARBA00022692"/>
    </source>
</evidence>
<evidence type="ECO:0000256" key="7">
    <source>
        <dbReference type="ARBA" id="ARBA00023065"/>
    </source>
</evidence>
<organism evidence="13 14">
    <name type="scientific">Thiocystis violascens (strain ATCC 17096 / DSM 198 / 6111)</name>
    <name type="common">Chromatium violascens</name>
    <dbReference type="NCBI Taxonomy" id="765911"/>
    <lineage>
        <taxon>Bacteria</taxon>
        <taxon>Pseudomonadati</taxon>
        <taxon>Pseudomonadota</taxon>
        <taxon>Gammaproteobacteria</taxon>
        <taxon>Chromatiales</taxon>
        <taxon>Chromatiaceae</taxon>
        <taxon>Thiocystis</taxon>
    </lineage>
</organism>
<evidence type="ECO:0000313" key="13">
    <source>
        <dbReference type="EMBL" id="AFL76052.1"/>
    </source>
</evidence>
<dbReference type="GO" id="GO:0009279">
    <property type="term" value="C:cell outer membrane"/>
    <property type="evidence" value="ECO:0007669"/>
    <property type="project" value="UniProtKB-SubCell"/>
</dbReference>
<evidence type="ECO:0000256" key="4">
    <source>
        <dbReference type="ARBA" id="ARBA00022452"/>
    </source>
</evidence>
<gene>
    <name evidence="13" type="ordered locus">Thivi_4239</name>
</gene>
<keyword evidence="3" id="KW-0813">Transport</keyword>
<evidence type="ECO:0000256" key="1">
    <source>
        <dbReference type="ARBA" id="ARBA00004571"/>
    </source>
</evidence>
<dbReference type="Gene3D" id="2.40.160.10">
    <property type="entry name" value="Porin"/>
    <property type="match status" value="1"/>
</dbReference>
<dbReference type="PANTHER" id="PTHR34501">
    <property type="entry name" value="PROTEIN YDDL-RELATED"/>
    <property type="match status" value="1"/>
</dbReference>
<dbReference type="RefSeq" id="WP_014780434.1">
    <property type="nucleotide sequence ID" value="NC_018012.1"/>
</dbReference>
<dbReference type="InterPro" id="IPR023614">
    <property type="entry name" value="Porin_dom_sf"/>
</dbReference>
<dbReference type="CDD" id="cd00342">
    <property type="entry name" value="gram_neg_porins"/>
    <property type="match status" value="1"/>
</dbReference>
<keyword evidence="6 11" id="KW-0732">Signal</keyword>
<dbReference type="SUPFAM" id="SSF56935">
    <property type="entry name" value="Porins"/>
    <property type="match status" value="1"/>
</dbReference>
<keyword evidence="10" id="KW-0998">Cell outer membrane</keyword>
<feature type="chain" id="PRO_5003683249" evidence="11">
    <location>
        <begin position="27"/>
        <end position="455"/>
    </location>
</feature>
<keyword evidence="9" id="KW-0472">Membrane</keyword>